<evidence type="ECO:0000313" key="3">
    <source>
        <dbReference type="Proteomes" id="UP001595904"/>
    </source>
</evidence>
<name>A0ABV8SK25_9GAMM</name>
<dbReference type="NCBIfam" id="NF041437">
    <property type="entry name" value="TfpZ"/>
    <property type="match status" value="1"/>
</dbReference>
<gene>
    <name evidence="2" type="primary">tfpZ</name>
    <name evidence="2" type="ORF">ACFPN2_01040</name>
</gene>
<comment type="caution">
    <text evidence="2">The sequence shown here is derived from an EMBL/GenBank/DDBJ whole genome shotgun (WGS) entry which is preliminary data.</text>
</comment>
<dbReference type="RefSeq" id="WP_380594106.1">
    <property type="nucleotide sequence ID" value="NZ_JBHSDU010000001.1"/>
</dbReference>
<accession>A0ABV8SK25</accession>
<dbReference type="Proteomes" id="UP001595904">
    <property type="component" value="Unassembled WGS sequence"/>
</dbReference>
<organism evidence="2 3">
    <name type="scientific">Steroidobacter flavus</name>
    <dbReference type="NCBI Taxonomy" id="1842136"/>
    <lineage>
        <taxon>Bacteria</taxon>
        <taxon>Pseudomonadati</taxon>
        <taxon>Pseudomonadota</taxon>
        <taxon>Gammaproteobacteria</taxon>
        <taxon>Steroidobacterales</taxon>
        <taxon>Steroidobacteraceae</taxon>
        <taxon>Steroidobacter</taxon>
    </lineage>
</organism>
<evidence type="ECO:0000256" key="1">
    <source>
        <dbReference type="SAM" id="Phobius"/>
    </source>
</evidence>
<feature type="transmembrane region" description="Helical" evidence="1">
    <location>
        <begin position="80"/>
        <end position="101"/>
    </location>
</feature>
<dbReference type="InterPro" id="IPR047814">
    <property type="entry name" value="TfpX/TfpZ-like"/>
</dbReference>
<reference evidence="3" key="1">
    <citation type="journal article" date="2019" name="Int. J. Syst. Evol. Microbiol.">
        <title>The Global Catalogue of Microorganisms (GCM) 10K type strain sequencing project: providing services to taxonomists for standard genome sequencing and annotation.</title>
        <authorList>
            <consortium name="The Broad Institute Genomics Platform"/>
            <consortium name="The Broad Institute Genome Sequencing Center for Infectious Disease"/>
            <person name="Wu L."/>
            <person name="Ma J."/>
        </authorList>
    </citation>
    <scope>NUCLEOTIDE SEQUENCE [LARGE SCALE GENOMIC DNA]</scope>
    <source>
        <strain evidence="3">CGMCC 1.10759</strain>
    </source>
</reference>
<keyword evidence="1" id="KW-1133">Transmembrane helix</keyword>
<protein>
    <submittedName>
        <fullName evidence="2">TfpX/TfpZ family type IV pilin accessory protein</fullName>
    </submittedName>
</protein>
<keyword evidence="3" id="KW-1185">Reference proteome</keyword>
<feature type="transmembrane region" description="Helical" evidence="1">
    <location>
        <begin position="47"/>
        <end position="68"/>
    </location>
</feature>
<keyword evidence="1" id="KW-0812">Transmembrane</keyword>
<dbReference type="EMBL" id="JBHSDU010000001">
    <property type="protein sequence ID" value="MFC4307655.1"/>
    <property type="molecule type" value="Genomic_DNA"/>
</dbReference>
<evidence type="ECO:0000313" key="2">
    <source>
        <dbReference type="EMBL" id="MFC4307655.1"/>
    </source>
</evidence>
<keyword evidence="1" id="KW-0472">Membrane</keyword>
<feature type="transmembrane region" description="Helical" evidence="1">
    <location>
        <begin position="12"/>
        <end position="35"/>
    </location>
</feature>
<sequence>MIAWREKFRALSLHFLITLGMAALAAAMIFFVWFPDPFQTLMGGTKLFLLIAACDLVLGPLTSLVIYNSKKSRRELLFDYSVVGAVQLAAFIYGVVAIAHARPVYVAFVHDRFEVVLADDLKDADLQAAKDPSYRTIPQWGPRLIATQPPTDVKEQNDLVFQSLNGKDLQVMPRYYVPYEAAQERVKQRAKPMDALYKHHPEARQMVADAKLKLPEAELRWLPIRGKLFWTVLIDSNGGPPLAYLPLDPYES</sequence>
<proteinExistence type="predicted"/>